<evidence type="ECO:0000313" key="2">
    <source>
        <dbReference type="EMBL" id="EFD00244.1"/>
    </source>
</evidence>
<dbReference type="AlphaFoldDB" id="D3AD60"/>
<dbReference type="Proteomes" id="UP000004968">
    <property type="component" value="Unassembled WGS sequence"/>
</dbReference>
<dbReference type="InterPro" id="IPR001509">
    <property type="entry name" value="Epimerase_deHydtase"/>
</dbReference>
<evidence type="ECO:0000313" key="3">
    <source>
        <dbReference type="Proteomes" id="UP000004968"/>
    </source>
</evidence>
<dbReference type="Gene3D" id="3.40.50.720">
    <property type="entry name" value="NAD(P)-binding Rossmann-like Domain"/>
    <property type="match status" value="1"/>
</dbReference>
<dbReference type="InterPro" id="IPR036291">
    <property type="entry name" value="NAD(P)-bd_dom_sf"/>
</dbReference>
<sequence length="51" mass="5300">MATLLIGGNGLVGTALVRYLTEQGEAVISFSAHSPSEEVNGCTYIQGDVTE</sequence>
<protein>
    <recommendedName>
        <fullName evidence="1">NAD-dependent epimerase/dehydratase domain-containing protein</fullName>
    </recommendedName>
</protein>
<dbReference type="SUPFAM" id="SSF51735">
    <property type="entry name" value="NAD(P)-binding Rossmann-fold domains"/>
    <property type="match status" value="1"/>
</dbReference>
<name>D3AD60_9FIRM</name>
<gene>
    <name evidence="2" type="ORF">CLOSTHATH_01538</name>
</gene>
<accession>D3AD60</accession>
<evidence type="ECO:0000259" key="1">
    <source>
        <dbReference type="Pfam" id="PF01370"/>
    </source>
</evidence>
<dbReference type="EMBL" id="ACIO01000109">
    <property type="protein sequence ID" value="EFD00244.1"/>
    <property type="molecule type" value="Genomic_DNA"/>
</dbReference>
<reference evidence="2 3" key="1">
    <citation type="submission" date="2010-01" db="EMBL/GenBank/DDBJ databases">
        <authorList>
            <person name="Weinstock G."/>
            <person name="Sodergren E."/>
            <person name="Clifton S."/>
            <person name="Fulton L."/>
            <person name="Fulton B."/>
            <person name="Courtney L."/>
            <person name="Fronick C."/>
            <person name="Harrison M."/>
            <person name="Strong C."/>
            <person name="Farmer C."/>
            <person name="Delahaunty K."/>
            <person name="Markovic C."/>
            <person name="Hall O."/>
            <person name="Minx P."/>
            <person name="Tomlinson C."/>
            <person name="Mitreva M."/>
            <person name="Nelson J."/>
            <person name="Hou S."/>
            <person name="Wollam A."/>
            <person name="Pepin K.H."/>
            <person name="Johnson M."/>
            <person name="Bhonagiri V."/>
            <person name="Nash W.E."/>
            <person name="Warren W."/>
            <person name="Chinwalla A."/>
            <person name="Mardis E.R."/>
            <person name="Wilson R.K."/>
        </authorList>
    </citation>
    <scope>NUCLEOTIDE SEQUENCE [LARGE SCALE GENOMIC DNA]</scope>
    <source>
        <strain evidence="2 3">DSM 13479</strain>
    </source>
</reference>
<proteinExistence type="predicted"/>
<dbReference type="HOGENOM" id="CLU_3110993_0_0_9"/>
<feature type="non-terminal residue" evidence="2">
    <location>
        <position position="51"/>
    </location>
</feature>
<feature type="domain" description="NAD-dependent epimerase/dehydratase" evidence="1">
    <location>
        <begin position="4"/>
        <end position="50"/>
    </location>
</feature>
<organism evidence="2 3">
    <name type="scientific">Hungatella hathewayi DSM 13479</name>
    <dbReference type="NCBI Taxonomy" id="566550"/>
    <lineage>
        <taxon>Bacteria</taxon>
        <taxon>Bacillati</taxon>
        <taxon>Bacillota</taxon>
        <taxon>Clostridia</taxon>
        <taxon>Lachnospirales</taxon>
        <taxon>Lachnospiraceae</taxon>
        <taxon>Hungatella</taxon>
    </lineage>
</organism>
<dbReference type="Pfam" id="PF01370">
    <property type="entry name" value="Epimerase"/>
    <property type="match status" value="1"/>
</dbReference>
<comment type="caution">
    <text evidence="2">The sequence shown here is derived from an EMBL/GenBank/DDBJ whole genome shotgun (WGS) entry which is preliminary data.</text>
</comment>